<evidence type="ECO:0000313" key="4">
    <source>
        <dbReference type="Proteomes" id="UP001283361"/>
    </source>
</evidence>
<dbReference type="Pfam" id="PF13843">
    <property type="entry name" value="DDE_Tnp_1_7"/>
    <property type="match status" value="1"/>
</dbReference>
<protein>
    <recommendedName>
        <fullName evidence="2">PiggyBac transposable element-derived protein domain-containing protein</fullName>
    </recommendedName>
</protein>
<dbReference type="Proteomes" id="UP001283361">
    <property type="component" value="Unassembled WGS sequence"/>
</dbReference>
<proteinExistence type="predicted"/>
<feature type="region of interest" description="Disordered" evidence="1">
    <location>
        <begin position="756"/>
        <end position="776"/>
    </location>
</feature>
<sequence>MQVGIGPGGGVAGGLAVIKTRYKAHIYLCVFTHALDYIILKNSMGLQGGSTHNKLGKFTKTKSQPKPVEFYLLMAFNFLNRLRNLSSPEVREEDEGSPVDEEEGDVDAESDIEFECGDGEESDGTEGLDLDLDVDTSNEEQNGPFPWSSTLHNVEVELFTQRTGPNLDLFDLDYTANPIDFFHLYIPDSFMKLVADQTNLYATQVGAPASFKTVTPDDISKYFYINMMFGIHKLPSYLLYWSSDPLLRVSAVAEVMSCNRYQTISRFFHLSDRDTFIPRGEEGHDPLHKIKPALDLVLRASQMYYSPGAALSIDEAMIPFQGRLYFKQYIKGKPNPWGVKVWCLCDAKNGYLGDFSFYTGKENTPMPKGLGHHVVMSLGSRFLYKFHHFYFDNFFSSVQLAHDLLERSTYSCATVRVNRKHWPSQLKGNIKPGECFWRQFGNIIACWWRDKRPLFMISTNASPTMSPTDRRTKEGVVQKDIPQPVLYYNSNMGGVDMIDQFRSYYKVGRKSHKWWRSSFWFLFEVALINAYILYKNMPRPNGVKPMNHFNFHLEVARALCKGVSKPRTAPEAGPAAAGIAAPNPTEHKRARLLGRKKQCYMCRSKDIRTASGRHPETVFGCFICKAHLCDDLCFAQFHEKIQKIKKQRLRERKRKIESPTEDVPAKPVKTPMTSAERSRKYRERLKTRDNYDQIKKMNAQRGQVYRLQKEQSWTEEEKAKKRADTAERVRKHRVLQKAKGEVTVAVNPRVLTRKQREEVKTKNNERKRKEREGWTPQKWRRHREKCRERYHAKKAKRTVDLVPSTAEETQTDCVNPLWSKRSRQRAVKKVMDVLPRERQKRDDIVKHIFQTFGAVMGEGEEKSKAPLAINELDRMTKRKMAQIALKSAKRKMRNICETFDMSHTYLQRIKKMDNPNVLRRKSLTTLKRHREVHAFYKLPQNATELSEKKKTTSKSKGQTTMVLKKTLRTLYQGYMQNTENPVSFSLFKSLRPKNVKLSHTEKLNQCLCEMCENVQLNP</sequence>
<dbReference type="EMBL" id="JAWDGP010006539">
    <property type="protein sequence ID" value="KAK3739332.1"/>
    <property type="molecule type" value="Genomic_DNA"/>
</dbReference>
<dbReference type="AlphaFoldDB" id="A0AAE0YBF1"/>
<feature type="region of interest" description="Disordered" evidence="1">
    <location>
        <begin position="87"/>
        <end position="108"/>
    </location>
</feature>
<dbReference type="InterPro" id="IPR029526">
    <property type="entry name" value="PGBD"/>
</dbReference>
<name>A0AAE0YBF1_9GAST</name>
<gene>
    <name evidence="3" type="ORF">RRG08_041653</name>
</gene>
<evidence type="ECO:0000259" key="2">
    <source>
        <dbReference type="Pfam" id="PF13843"/>
    </source>
</evidence>
<feature type="region of interest" description="Disordered" evidence="1">
    <location>
        <begin position="650"/>
        <end position="683"/>
    </location>
</feature>
<evidence type="ECO:0000256" key="1">
    <source>
        <dbReference type="SAM" id="MobiDB-lite"/>
    </source>
</evidence>
<feature type="compositionally biased region" description="Acidic residues" evidence="1">
    <location>
        <begin position="91"/>
        <end position="108"/>
    </location>
</feature>
<comment type="caution">
    <text evidence="3">The sequence shown here is derived from an EMBL/GenBank/DDBJ whole genome shotgun (WGS) entry which is preliminary data.</text>
</comment>
<accession>A0AAE0YBF1</accession>
<dbReference type="PANTHER" id="PTHR46599:SF2">
    <property type="entry name" value="PIGGYBAC TRANSPOSABLE ELEMENT-DERIVED PROTEIN 4-LIKE"/>
    <property type="match status" value="1"/>
</dbReference>
<organism evidence="3 4">
    <name type="scientific">Elysia crispata</name>
    <name type="common">lettuce slug</name>
    <dbReference type="NCBI Taxonomy" id="231223"/>
    <lineage>
        <taxon>Eukaryota</taxon>
        <taxon>Metazoa</taxon>
        <taxon>Spiralia</taxon>
        <taxon>Lophotrochozoa</taxon>
        <taxon>Mollusca</taxon>
        <taxon>Gastropoda</taxon>
        <taxon>Heterobranchia</taxon>
        <taxon>Euthyneura</taxon>
        <taxon>Panpulmonata</taxon>
        <taxon>Sacoglossa</taxon>
        <taxon>Placobranchoidea</taxon>
        <taxon>Plakobranchidae</taxon>
        <taxon>Elysia</taxon>
    </lineage>
</organism>
<dbReference type="PANTHER" id="PTHR46599">
    <property type="entry name" value="PIGGYBAC TRANSPOSABLE ELEMENT-DERIVED PROTEIN 4"/>
    <property type="match status" value="1"/>
</dbReference>
<feature type="domain" description="PiggyBac transposable element-derived protein" evidence="2">
    <location>
        <begin position="177"/>
        <end position="531"/>
    </location>
</feature>
<evidence type="ECO:0000313" key="3">
    <source>
        <dbReference type="EMBL" id="KAK3739332.1"/>
    </source>
</evidence>
<keyword evidence="4" id="KW-1185">Reference proteome</keyword>
<reference evidence="3" key="1">
    <citation type="journal article" date="2023" name="G3 (Bethesda)">
        <title>A reference genome for the long-term kleptoplast-retaining sea slug Elysia crispata morphotype clarki.</title>
        <authorList>
            <person name="Eastman K.E."/>
            <person name="Pendleton A.L."/>
            <person name="Shaikh M.A."/>
            <person name="Suttiyut T."/>
            <person name="Ogas R."/>
            <person name="Tomko P."/>
            <person name="Gavelis G."/>
            <person name="Widhalm J.R."/>
            <person name="Wisecaver J.H."/>
        </authorList>
    </citation>
    <scope>NUCLEOTIDE SEQUENCE</scope>
    <source>
        <strain evidence="3">ECLA1</strain>
    </source>
</reference>